<gene>
    <name evidence="2" type="ORF">FB459_1879</name>
</gene>
<dbReference type="AlphaFoldDB" id="A0A542EGH9"/>
<organism evidence="2 3">
    <name type="scientific">Yimella lutea</name>
    <dbReference type="NCBI Taxonomy" id="587872"/>
    <lineage>
        <taxon>Bacteria</taxon>
        <taxon>Bacillati</taxon>
        <taxon>Actinomycetota</taxon>
        <taxon>Actinomycetes</taxon>
        <taxon>Micrococcales</taxon>
        <taxon>Dermacoccaceae</taxon>
        <taxon>Yimella</taxon>
    </lineage>
</organism>
<dbReference type="RefSeq" id="WP_141928232.1">
    <property type="nucleotide sequence ID" value="NZ_BAABCI010000011.1"/>
</dbReference>
<reference evidence="2 3" key="1">
    <citation type="submission" date="2019-06" db="EMBL/GenBank/DDBJ databases">
        <title>Sequencing the genomes of 1000 actinobacteria strains.</title>
        <authorList>
            <person name="Klenk H.-P."/>
        </authorList>
    </citation>
    <scope>NUCLEOTIDE SEQUENCE [LARGE SCALE GENOMIC DNA]</scope>
    <source>
        <strain evidence="2 3">DSM 19828</strain>
    </source>
</reference>
<comment type="caution">
    <text evidence="2">The sequence shown here is derived from an EMBL/GenBank/DDBJ whole genome shotgun (WGS) entry which is preliminary data.</text>
</comment>
<proteinExistence type="predicted"/>
<evidence type="ECO:0000256" key="1">
    <source>
        <dbReference type="SAM" id="MobiDB-lite"/>
    </source>
</evidence>
<protein>
    <submittedName>
        <fullName evidence="2">Uncharacterized protein</fullName>
    </submittedName>
</protein>
<feature type="region of interest" description="Disordered" evidence="1">
    <location>
        <begin position="1"/>
        <end position="61"/>
    </location>
</feature>
<sequence>MTTVDPSGALHDAKGRFAGHVAGESGSTLQDEDLEHLRATLSGSPVDEDSKTDGPVGFEVAATPDGRRRQREHLRQMTDRLDTQAISDVVCIARSSMPNVRSISVARATSGSPWSLDGVYDDSYRYLTCDDESWQDIDSLVRELDPSARWAQSTENDDNYFYASLPIPQGATDDHR</sequence>
<name>A0A542EGH9_9MICO</name>
<accession>A0A542EGH9</accession>
<dbReference type="Proteomes" id="UP000320806">
    <property type="component" value="Unassembled WGS sequence"/>
</dbReference>
<evidence type="ECO:0000313" key="2">
    <source>
        <dbReference type="EMBL" id="TQJ14419.1"/>
    </source>
</evidence>
<evidence type="ECO:0000313" key="3">
    <source>
        <dbReference type="Proteomes" id="UP000320806"/>
    </source>
</evidence>
<dbReference type="EMBL" id="VFMO01000001">
    <property type="protein sequence ID" value="TQJ14419.1"/>
    <property type="molecule type" value="Genomic_DNA"/>
</dbReference>
<keyword evidence="3" id="KW-1185">Reference proteome</keyword>